<dbReference type="GO" id="GO:0005634">
    <property type="term" value="C:nucleus"/>
    <property type="evidence" value="ECO:0007669"/>
    <property type="project" value="InterPro"/>
</dbReference>
<dbReference type="SUPFAM" id="SSF143113">
    <property type="entry name" value="NAP-like"/>
    <property type="match status" value="1"/>
</dbReference>
<protein>
    <submittedName>
        <fullName evidence="4">Nucleosome assembly family protein</fullName>
    </submittedName>
</protein>
<dbReference type="EMBL" id="GL883010">
    <property type="protein sequence ID" value="EGG20862.1"/>
    <property type="molecule type" value="Genomic_DNA"/>
</dbReference>
<evidence type="ECO:0000256" key="2">
    <source>
        <dbReference type="RuleBase" id="RU003876"/>
    </source>
</evidence>
<dbReference type="KEGG" id="dfa:DFA_00727"/>
<dbReference type="RefSeq" id="XP_004358712.1">
    <property type="nucleotide sequence ID" value="XM_004358655.1"/>
</dbReference>
<dbReference type="GeneID" id="14873258"/>
<dbReference type="AlphaFoldDB" id="F4PTI0"/>
<comment type="similarity">
    <text evidence="1 2">Belongs to the nucleosome assembly protein (NAP) family.</text>
</comment>
<keyword evidence="5" id="KW-1185">Reference proteome</keyword>
<evidence type="ECO:0000313" key="5">
    <source>
        <dbReference type="Proteomes" id="UP000007797"/>
    </source>
</evidence>
<evidence type="ECO:0000313" key="4">
    <source>
        <dbReference type="EMBL" id="EGG20862.1"/>
    </source>
</evidence>
<organism evidence="4 5">
    <name type="scientific">Cavenderia fasciculata</name>
    <name type="common">Slime mold</name>
    <name type="synonym">Dictyostelium fasciculatum</name>
    <dbReference type="NCBI Taxonomy" id="261658"/>
    <lineage>
        <taxon>Eukaryota</taxon>
        <taxon>Amoebozoa</taxon>
        <taxon>Evosea</taxon>
        <taxon>Eumycetozoa</taxon>
        <taxon>Dictyostelia</taxon>
        <taxon>Acytosteliales</taxon>
        <taxon>Cavenderiaceae</taxon>
        <taxon>Cavenderia</taxon>
    </lineage>
</organism>
<dbReference type="OrthoDB" id="19419at2759"/>
<evidence type="ECO:0000256" key="3">
    <source>
        <dbReference type="SAM" id="MobiDB-lite"/>
    </source>
</evidence>
<dbReference type="STRING" id="1054147.F4PTI0"/>
<dbReference type="InterPro" id="IPR037231">
    <property type="entry name" value="NAP-like_sf"/>
</dbReference>
<accession>F4PTI0</accession>
<proteinExistence type="inferred from homology"/>
<dbReference type="PANTHER" id="PTHR11875">
    <property type="entry name" value="TESTIS-SPECIFIC Y-ENCODED PROTEIN"/>
    <property type="match status" value="1"/>
</dbReference>
<dbReference type="GO" id="GO:0006334">
    <property type="term" value="P:nucleosome assembly"/>
    <property type="evidence" value="ECO:0007669"/>
    <property type="project" value="InterPro"/>
</dbReference>
<dbReference type="Pfam" id="PF00956">
    <property type="entry name" value="NAP"/>
    <property type="match status" value="1"/>
</dbReference>
<feature type="region of interest" description="Disordered" evidence="3">
    <location>
        <begin position="1"/>
        <end position="116"/>
    </location>
</feature>
<dbReference type="Proteomes" id="UP000007797">
    <property type="component" value="Unassembled WGS sequence"/>
</dbReference>
<dbReference type="OMA" id="WPVALMN"/>
<feature type="compositionally biased region" description="Low complexity" evidence="3">
    <location>
        <begin position="19"/>
        <end position="34"/>
    </location>
</feature>
<name>F4PTI0_CACFS</name>
<feature type="compositionally biased region" description="Acidic residues" evidence="3">
    <location>
        <begin position="93"/>
        <end position="116"/>
    </location>
</feature>
<reference evidence="5" key="1">
    <citation type="journal article" date="2011" name="Genome Res.">
        <title>Phylogeny-wide analysis of social amoeba genomes highlights ancient origins for complex intercellular communication.</title>
        <authorList>
            <person name="Heidel A.J."/>
            <person name="Lawal H.M."/>
            <person name="Felder M."/>
            <person name="Schilde C."/>
            <person name="Helps N.R."/>
            <person name="Tunggal B."/>
            <person name="Rivero F."/>
            <person name="John U."/>
            <person name="Schleicher M."/>
            <person name="Eichinger L."/>
            <person name="Platzer M."/>
            <person name="Noegel A.A."/>
            <person name="Schaap P."/>
            <person name="Gloeckner G."/>
        </authorList>
    </citation>
    <scope>NUCLEOTIDE SEQUENCE [LARGE SCALE GENOMIC DNA]</scope>
    <source>
        <strain evidence="5">SH3</strain>
    </source>
</reference>
<feature type="compositionally biased region" description="Low complexity" evidence="3">
    <location>
        <begin position="73"/>
        <end position="83"/>
    </location>
</feature>
<gene>
    <name evidence="4" type="ORF">DFA_00727</name>
</gene>
<feature type="compositionally biased region" description="Basic residues" evidence="3">
    <location>
        <begin position="1"/>
        <end position="10"/>
    </location>
</feature>
<dbReference type="InterPro" id="IPR002164">
    <property type="entry name" value="NAP_family"/>
</dbReference>
<evidence type="ECO:0000256" key="1">
    <source>
        <dbReference type="ARBA" id="ARBA00009947"/>
    </source>
</evidence>
<dbReference type="Gene3D" id="3.30.1120.90">
    <property type="entry name" value="Nucleosome assembly protein"/>
    <property type="match status" value="1"/>
</dbReference>
<sequence>MAQGGAKKKVVTNTKPILNKNTNNGDGSTTTTKPKLPKQPKPQPPKQQQITKKPKQDDNKATSNAKVAVAKKPSTSTSQSQPPVATKKQQIVQEEEIQEENEQDDDNVEQDGEEDPLAGLEKHGKELSDLQLAIDDLETKQIKETLKLEIEADRKLAPSYQAREKLIEKLPLFWVTAFQGHPTLQSVFIEKDIDLLSNLTTFKVETSSVGTCSITKLTFIFGNNSYLKNKMIQKEYKIREDGEIDVSCTKINWKNGNDITLVKNEEDASFFSWFDSEEDETELLSILKDEIWPNPMPYYNGQFLGGEDDEEEEEEEVDEE</sequence>